<feature type="region of interest" description="Disordered" evidence="1">
    <location>
        <begin position="117"/>
        <end position="137"/>
    </location>
</feature>
<dbReference type="EMBL" id="JAVFKY010000002">
    <property type="protein sequence ID" value="KAK5581007.1"/>
    <property type="molecule type" value="Genomic_DNA"/>
</dbReference>
<name>A0AAN7U3A5_9MYCE</name>
<dbReference type="GO" id="GO:0005829">
    <property type="term" value="C:cytosol"/>
    <property type="evidence" value="ECO:0007669"/>
    <property type="project" value="TreeGrafter"/>
</dbReference>
<dbReference type="FunFam" id="3.30.1050.10:FF:000004">
    <property type="entry name" value="Hydroxysteroid 17-beta dehydrogenase 4"/>
    <property type="match status" value="1"/>
</dbReference>
<dbReference type="InterPro" id="IPR036527">
    <property type="entry name" value="SCP2_sterol-bd_dom_sf"/>
</dbReference>
<dbReference type="Gene3D" id="3.30.1050.10">
    <property type="entry name" value="SCP2 sterol-binding domain"/>
    <property type="match status" value="2"/>
</dbReference>
<gene>
    <name evidence="3" type="ORF">RB653_001034</name>
</gene>
<dbReference type="SUPFAM" id="SSF55718">
    <property type="entry name" value="SCP-like"/>
    <property type="match status" value="2"/>
</dbReference>
<dbReference type="PANTHER" id="PTHR10094:SF25">
    <property type="entry name" value="SCP2 STEROL-BINDING DOMAIN-CONTAINING PROTEIN 1"/>
    <property type="match status" value="1"/>
</dbReference>
<evidence type="ECO:0000313" key="4">
    <source>
        <dbReference type="Proteomes" id="UP001344447"/>
    </source>
</evidence>
<dbReference type="InterPro" id="IPR003033">
    <property type="entry name" value="SCP2_sterol-bd_dom"/>
</dbReference>
<comment type="caution">
    <text evidence="3">The sequence shown here is derived from an EMBL/GenBank/DDBJ whole genome shotgun (WGS) entry which is preliminary data.</text>
</comment>
<evidence type="ECO:0000313" key="3">
    <source>
        <dbReference type="EMBL" id="KAK5581007.1"/>
    </source>
</evidence>
<dbReference type="Proteomes" id="UP001344447">
    <property type="component" value="Unassembled WGS sequence"/>
</dbReference>
<accession>A0AAN7U3A5</accession>
<feature type="domain" description="SCP2" evidence="2">
    <location>
        <begin position="157"/>
        <end position="243"/>
    </location>
</feature>
<sequence length="251" mass="26665">MSTKFFNDLEATIKKDGAVLAQKIKGIYQFDITENGTLKHYSVDLKNGSGSFKAAKHEKPECTIVVNEEDFVQILEGKLSEQTAFMKKKLAIKGNMALAMKFRTIVNAVKANAKSAPAASSTPATATPATAAPAAGGLDDGTPLGKVFETLSKTIIAQPDLVKKINGVYQFDIETKKYTVDLKNGKGSVSVGPAPKADCTITMKVVDFLSLMSGTLNGQSAFTKGLLKIKGNMGLAMKLGQLTKGMPKAKL</sequence>
<proteinExistence type="predicted"/>
<dbReference type="PANTHER" id="PTHR10094">
    <property type="entry name" value="STEROL CARRIER PROTEIN 2 SCP-2 FAMILY PROTEIN"/>
    <property type="match status" value="1"/>
</dbReference>
<dbReference type="AlphaFoldDB" id="A0AAN7U3A5"/>
<organism evidence="3 4">
    <name type="scientific">Dictyostelium firmibasis</name>
    <dbReference type="NCBI Taxonomy" id="79012"/>
    <lineage>
        <taxon>Eukaryota</taxon>
        <taxon>Amoebozoa</taxon>
        <taxon>Evosea</taxon>
        <taxon>Eumycetozoa</taxon>
        <taxon>Dictyostelia</taxon>
        <taxon>Dictyosteliales</taxon>
        <taxon>Dictyosteliaceae</taxon>
        <taxon>Dictyostelium</taxon>
    </lineage>
</organism>
<evidence type="ECO:0000259" key="2">
    <source>
        <dbReference type="Pfam" id="PF02036"/>
    </source>
</evidence>
<protein>
    <recommendedName>
        <fullName evidence="2">SCP2 domain-containing protein</fullName>
    </recommendedName>
</protein>
<reference evidence="3 4" key="1">
    <citation type="submission" date="2023-11" db="EMBL/GenBank/DDBJ databases">
        <title>Dfirmibasis_genome.</title>
        <authorList>
            <person name="Edelbroek B."/>
            <person name="Kjellin J."/>
            <person name="Jerlstrom-Hultqvist J."/>
            <person name="Soderbom F."/>
        </authorList>
    </citation>
    <scope>NUCLEOTIDE SEQUENCE [LARGE SCALE GENOMIC DNA]</scope>
    <source>
        <strain evidence="3 4">TNS-C-14</strain>
    </source>
</reference>
<feature type="compositionally biased region" description="Low complexity" evidence="1">
    <location>
        <begin position="117"/>
        <end position="135"/>
    </location>
</feature>
<feature type="domain" description="SCP2" evidence="2">
    <location>
        <begin position="6"/>
        <end position="106"/>
    </location>
</feature>
<keyword evidence="4" id="KW-1185">Reference proteome</keyword>
<evidence type="ECO:0000256" key="1">
    <source>
        <dbReference type="SAM" id="MobiDB-lite"/>
    </source>
</evidence>
<dbReference type="Pfam" id="PF02036">
    <property type="entry name" value="SCP2"/>
    <property type="match status" value="2"/>
</dbReference>